<dbReference type="InterPro" id="IPR005119">
    <property type="entry name" value="LysR_subst-bd"/>
</dbReference>
<gene>
    <name evidence="6" type="ORF">HQN79_00345</name>
</gene>
<dbReference type="InterPro" id="IPR058163">
    <property type="entry name" value="LysR-type_TF_proteobact-type"/>
</dbReference>
<dbReference type="EMBL" id="CP054020">
    <property type="protein sequence ID" value="QKI88125.1"/>
    <property type="molecule type" value="Genomic_DNA"/>
</dbReference>
<keyword evidence="2" id="KW-0805">Transcription regulation</keyword>
<dbReference type="Gene3D" id="3.40.190.290">
    <property type="match status" value="1"/>
</dbReference>
<dbReference type="CDD" id="cd08422">
    <property type="entry name" value="PBP2_CrgA_like"/>
    <property type="match status" value="1"/>
</dbReference>
<dbReference type="Gene3D" id="1.10.10.10">
    <property type="entry name" value="Winged helix-like DNA-binding domain superfamily/Winged helix DNA-binding domain"/>
    <property type="match status" value="1"/>
</dbReference>
<keyword evidence="4" id="KW-0804">Transcription</keyword>
<evidence type="ECO:0000256" key="4">
    <source>
        <dbReference type="ARBA" id="ARBA00023163"/>
    </source>
</evidence>
<evidence type="ECO:0000313" key="7">
    <source>
        <dbReference type="Proteomes" id="UP000504724"/>
    </source>
</evidence>
<accession>A0A7D4SZF6</accession>
<evidence type="ECO:0000256" key="2">
    <source>
        <dbReference type="ARBA" id="ARBA00023015"/>
    </source>
</evidence>
<dbReference type="InterPro" id="IPR036388">
    <property type="entry name" value="WH-like_DNA-bd_sf"/>
</dbReference>
<evidence type="ECO:0000259" key="5">
    <source>
        <dbReference type="PROSITE" id="PS50931"/>
    </source>
</evidence>
<name>A0A7D4SZF6_9GAMM</name>
<feature type="domain" description="HTH lysR-type" evidence="5">
    <location>
        <begin position="1"/>
        <end position="53"/>
    </location>
</feature>
<dbReference type="GO" id="GO:0003677">
    <property type="term" value="F:DNA binding"/>
    <property type="evidence" value="ECO:0007669"/>
    <property type="project" value="UniProtKB-KW"/>
</dbReference>
<dbReference type="PANTHER" id="PTHR30537:SF5">
    <property type="entry name" value="HTH-TYPE TRANSCRIPTIONAL ACTIVATOR TTDR-RELATED"/>
    <property type="match status" value="1"/>
</dbReference>
<protein>
    <submittedName>
        <fullName evidence="6">LysR family transcriptional regulator</fullName>
    </submittedName>
</protein>
<dbReference type="PROSITE" id="PS50931">
    <property type="entry name" value="HTH_LYSR"/>
    <property type="match status" value="1"/>
</dbReference>
<dbReference type="InterPro" id="IPR000847">
    <property type="entry name" value="LysR_HTH_N"/>
</dbReference>
<evidence type="ECO:0000256" key="1">
    <source>
        <dbReference type="ARBA" id="ARBA00009437"/>
    </source>
</evidence>
<reference evidence="6 7" key="1">
    <citation type="submission" date="2020-05" db="EMBL/GenBank/DDBJ databases">
        <title>Thiomicrorhabdus sediminis sp.nov. and Thiomicrorhabdus xiamenensis sp.nov., novel sulfur-oxidizing bacteria isolated from coastal sediment.</title>
        <authorList>
            <person name="Liu X."/>
        </authorList>
    </citation>
    <scope>NUCLEOTIDE SEQUENCE [LARGE SCALE GENOMIC DNA]</scope>
    <source>
        <strain evidence="6 7">G2</strain>
    </source>
</reference>
<organism evidence="6 7">
    <name type="scientific">Thiomicrorhabdus xiamenensis</name>
    <dbReference type="NCBI Taxonomy" id="2739063"/>
    <lineage>
        <taxon>Bacteria</taxon>
        <taxon>Pseudomonadati</taxon>
        <taxon>Pseudomonadota</taxon>
        <taxon>Gammaproteobacteria</taxon>
        <taxon>Thiotrichales</taxon>
        <taxon>Piscirickettsiaceae</taxon>
        <taxon>Thiomicrorhabdus</taxon>
    </lineage>
</organism>
<keyword evidence="3" id="KW-0238">DNA-binding</keyword>
<dbReference type="SUPFAM" id="SSF53850">
    <property type="entry name" value="Periplasmic binding protein-like II"/>
    <property type="match status" value="1"/>
</dbReference>
<sequence length="292" mass="32868">MSVFVSVVEAGSFSSAAQNLGVSVSFVSKQVNRLEERLNARLLQRSTRSLSLTEVGQMYYTKARDIVRSAQEMENNIHSLQQNPVGTIKVSVPLSFGHLHLQSVITDYMRLYPQVELQVDFSSRLVDLAGEGFDVALRLGESKDSSLISRKVTEFNLVTCATPAFWQKYPQITHPSQLRQLPAIKYHYQQAPLMMEYFVNGQSLHIDVPAKAQTNHLPQQLELILAGIGFGRLPTFIADDYLNSGRLQAVLQSYEMPVQGIYIVYPHRHHLSAKVRAFVDLVCDAFKKEIGK</sequence>
<dbReference type="KEGG" id="txa:HQN79_00345"/>
<dbReference type="PANTHER" id="PTHR30537">
    <property type="entry name" value="HTH-TYPE TRANSCRIPTIONAL REGULATOR"/>
    <property type="match status" value="1"/>
</dbReference>
<dbReference type="Pfam" id="PF03466">
    <property type="entry name" value="LysR_substrate"/>
    <property type="match status" value="1"/>
</dbReference>
<dbReference type="Proteomes" id="UP000504724">
    <property type="component" value="Chromosome"/>
</dbReference>
<dbReference type="AlphaFoldDB" id="A0A7D4SZF6"/>
<keyword evidence="7" id="KW-1185">Reference proteome</keyword>
<dbReference type="GO" id="GO:0003700">
    <property type="term" value="F:DNA-binding transcription factor activity"/>
    <property type="evidence" value="ECO:0007669"/>
    <property type="project" value="InterPro"/>
</dbReference>
<dbReference type="SUPFAM" id="SSF46785">
    <property type="entry name" value="Winged helix' DNA-binding domain"/>
    <property type="match status" value="1"/>
</dbReference>
<dbReference type="FunFam" id="1.10.10.10:FF:000001">
    <property type="entry name" value="LysR family transcriptional regulator"/>
    <property type="match status" value="1"/>
</dbReference>
<comment type="similarity">
    <text evidence="1">Belongs to the LysR transcriptional regulatory family.</text>
</comment>
<proteinExistence type="inferred from homology"/>
<dbReference type="Pfam" id="PF00126">
    <property type="entry name" value="HTH_1"/>
    <property type="match status" value="1"/>
</dbReference>
<evidence type="ECO:0000256" key="3">
    <source>
        <dbReference type="ARBA" id="ARBA00023125"/>
    </source>
</evidence>
<dbReference type="InterPro" id="IPR036390">
    <property type="entry name" value="WH_DNA-bd_sf"/>
</dbReference>
<dbReference type="RefSeq" id="WP_173283716.1">
    <property type="nucleotide sequence ID" value="NZ_CP054020.1"/>
</dbReference>
<evidence type="ECO:0000313" key="6">
    <source>
        <dbReference type="EMBL" id="QKI88125.1"/>
    </source>
</evidence>